<name>A0A0L8HWT0_OCTBM</name>
<proteinExistence type="predicted"/>
<reference evidence="2" key="1">
    <citation type="submission" date="2015-07" db="EMBL/GenBank/DDBJ databases">
        <title>MeaNS - Measles Nucleotide Surveillance Program.</title>
        <authorList>
            <person name="Tran T."/>
            <person name="Druce J."/>
        </authorList>
    </citation>
    <scope>NUCLEOTIDE SEQUENCE</scope>
    <source>
        <strain evidence="2">UCB-OBI-ISO-001</strain>
        <tissue evidence="2">Gonad</tissue>
    </source>
</reference>
<dbReference type="AlphaFoldDB" id="A0A0L8HWT0"/>
<keyword evidence="1" id="KW-0812">Transmembrane</keyword>
<accession>A0A0L8HWT0</accession>
<evidence type="ECO:0000256" key="1">
    <source>
        <dbReference type="SAM" id="Phobius"/>
    </source>
</evidence>
<evidence type="ECO:0000313" key="2">
    <source>
        <dbReference type="EMBL" id="KOF93641.1"/>
    </source>
</evidence>
<keyword evidence="1" id="KW-1133">Transmembrane helix</keyword>
<gene>
    <name evidence="2" type="ORF">OCBIM_22003809mg</name>
</gene>
<organism evidence="2">
    <name type="scientific">Octopus bimaculoides</name>
    <name type="common">California two-spotted octopus</name>
    <dbReference type="NCBI Taxonomy" id="37653"/>
    <lineage>
        <taxon>Eukaryota</taxon>
        <taxon>Metazoa</taxon>
        <taxon>Spiralia</taxon>
        <taxon>Lophotrochozoa</taxon>
        <taxon>Mollusca</taxon>
        <taxon>Cephalopoda</taxon>
        <taxon>Coleoidea</taxon>
        <taxon>Octopodiformes</taxon>
        <taxon>Octopoda</taxon>
        <taxon>Incirrata</taxon>
        <taxon>Octopodidae</taxon>
        <taxon>Octopus</taxon>
    </lineage>
</organism>
<feature type="transmembrane region" description="Helical" evidence="1">
    <location>
        <begin position="40"/>
        <end position="57"/>
    </location>
</feature>
<feature type="transmembrane region" description="Helical" evidence="1">
    <location>
        <begin position="6"/>
        <end position="28"/>
    </location>
</feature>
<protein>
    <submittedName>
        <fullName evidence="2">Uncharacterized protein</fullName>
    </submittedName>
</protein>
<dbReference type="EMBL" id="KQ417113">
    <property type="protein sequence ID" value="KOF93641.1"/>
    <property type="molecule type" value="Genomic_DNA"/>
</dbReference>
<sequence length="58" mass="6540">MCMFVSVDICICFSSLLFGYCVSISNLSGSKNTRLIINHWTLDSNINFVFLLLYALVV</sequence>
<keyword evidence="1" id="KW-0472">Membrane</keyword>